<dbReference type="SUPFAM" id="SSF54427">
    <property type="entry name" value="NTF2-like"/>
    <property type="match status" value="1"/>
</dbReference>
<evidence type="ECO:0000259" key="1">
    <source>
        <dbReference type="Pfam" id="PF13577"/>
    </source>
</evidence>
<reference evidence="2" key="1">
    <citation type="submission" date="2020-09" db="EMBL/GenBank/DDBJ databases">
        <title>Novel species in genus Aeromicrobium.</title>
        <authorList>
            <person name="Zhang G."/>
        </authorList>
    </citation>
    <scope>NUCLEOTIDE SEQUENCE</scope>
    <source>
        <strain evidence="2">Zg-636</strain>
    </source>
</reference>
<feature type="domain" description="SnoaL-like" evidence="1">
    <location>
        <begin position="6"/>
        <end position="134"/>
    </location>
</feature>
<organism evidence="2 3">
    <name type="scientific">Aeromicrobium senzhongii</name>
    <dbReference type="NCBI Taxonomy" id="2663859"/>
    <lineage>
        <taxon>Bacteria</taxon>
        <taxon>Bacillati</taxon>
        <taxon>Actinomycetota</taxon>
        <taxon>Actinomycetes</taxon>
        <taxon>Propionibacteriales</taxon>
        <taxon>Nocardioidaceae</taxon>
        <taxon>Aeromicrobium</taxon>
    </lineage>
</organism>
<sequence length="162" mass="18813">MNDLDRLCIEHECTKLMTLYCLHLDHPDADGFAGIFTQDALYKPAARPEPVRGRYAIRAWLEAYPRDRLGRHVSTNQVVDVLDEDHARGRSYGVVWREPEPRAGVVSSNVSPRSLVEYFDEFVRTDEGWRISFRYYQLNFMHADEVVRPAPWSPDASDRTKD</sequence>
<name>A0A8I0EVQ4_9ACTN</name>
<dbReference type="AlphaFoldDB" id="A0A8I0EVQ4"/>
<gene>
    <name evidence="2" type="ORF">IBG24_09185</name>
</gene>
<dbReference type="InterPro" id="IPR037401">
    <property type="entry name" value="SnoaL-like"/>
</dbReference>
<dbReference type="Proteomes" id="UP000620591">
    <property type="component" value="Unassembled WGS sequence"/>
</dbReference>
<evidence type="ECO:0000313" key="2">
    <source>
        <dbReference type="EMBL" id="MBC9226488.1"/>
    </source>
</evidence>
<protein>
    <submittedName>
        <fullName evidence="2">Nuclear transport factor 2 family protein</fullName>
    </submittedName>
</protein>
<dbReference type="Gene3D" id="3.10.450.50">
    <property type="match status" value="1"/>
</dbReference>
<evidence type="ECO:0000313" key="3">
    <source>
        <dbReference type="Proteomes" id="UP000620591"/>
    </source>
</evidence>
<dbReference type="InterPro" id="IPR032710">
    <property type="entry name" value="NTF2-like_dom_sf"/>
</dbReference>
<dbReference type="RefSeq" id="WP_187769336.1">
    <property type="nucleotide sequence ID" value="NZ_JACTVM010000002.1"/>
</dbReference>
<dbReference type="Pfam" id="PF13577">
    <property type="entry name" value="SnoaL_4"/>
    <property type="match status" value="1"/>
</dbReference>
<comment type="caution">
    <text evidence="2">The sequence shown here is derived from an EMBL/GenBank/DDBJ whole genome shotgun (WGS) entry which is preliminary data.</text>
</comment>
<accession>A0A8I0EVQ4</accession>
<dbReference type="EMBL" id="JACTVM010000002">
    <property type="protein sequence ID" value="MBC9226488.1"/>
    <property type="molecule type" value="Genomic_DNA"/>
</dbReference>
<proteinExistence type="predicted"/>